<dbReference type="InterPro" id="IPR003661">
    <property type="entry name" value="HisK_dim/P_dom"/>
</dbReference>
<evidence type="ECO:0000313" key="13">
    <source>
        <dbReference type="Proteomes" id="UP001336835"/>
    </source>
</evidence>
<evidence type="ECO:0000256" key="4">
    <source>
        <dbReference type="ARBA" id="ARBA00022679"/>
    </source>
</evidence>
<dbReference type="CDD" id="cd17546">
    <property type="entry name" value="REC_hyHK_CKI1_RcsC-like"/>
    <property type="match status" value="1"/>
</dbReference>
<keyword evidence="6" id="KW-0902">Two-component regulatory system</keyword>
<evidence type="ECO:0000256" key="5">
    <source>
        <dbReference type="ARBA" id="ARBA00022777"/>
    </source>
</evidence>
<dbReference type="InterPro" id="IPR004358">
    <property type="entry name" value="Sig_transdc_His_kin-like_C"/>
</dbReference>
<feature type="modified residue" description="4-aspartylphosphate" evidence="7">
    <location>
        <position position="819"/>
    </location>
</feature>
<comment type="caution">
    <text evidence="12">The sequence shown here is derived from an EMBL/GenBank/DDBJ whole genome shotgun (WGS) entry which is preliminary data.</text>
</comment>
<keyword evidence="5" id="KW-0418">Kinase</keyword>
<dbReference type="InterPro" id="IPR036890">
    <property type="entry name" value="HATPase_C_sf"/>
</dbReference>
<feature type="coiled-coil region" evidence="8">
    <location>
        <begin position="393"/>
        <end position="476"/>
    </location>
</feature>
<dbReference type="SUPFAM" id="SSF55874">
    <property type="entry name" value="ATPase domain of HSP90 chaperone/DNA topoisomerase II/histidine kinase"/>
    <property type="match status" value="1"/>
</dbReference>
<comment type="catalytic activity">
    <reaction evidence="1">
        <text>ATP + protein L-histidine = ADP + protein N-phospho-L-histidine.</text>
        <dbReference type="EC" id="2.7.13.3"/>
    </reaction>
</comment>
<keyword evidence="9" id="KW-0472">Membrane</keyword>
<keyword evidence="9" id="KW-1133">Transmembrane helix</keyword>
<accession>A0ABU7I8S9</accession>
<keyword evidence="13" id="KW-1185">Reference proteome</keyword>
<dbReference type="PRINTS" id="PR00344">
    <property type="entry name" value="BCTRLSENSOR"/>
</dbReference>
<dbReference type="PROSITE" id="PS50110">
    <property type="entry name" value="RESPONSE_REGULATORY"/>
    <property type="match status" value="3"/>
</dbReference>
<dbReference type="CDD" id="cd00082">
    <property type="entry name" value="HisKA"/>
    <property type="match status" value="1"/>
</dbReference>
<feature type="domain" description="Response regulatory" evidence="11">
    <location>
        <begin position="1045"/>
        <end position="1162"/>
    </location>
</feature>
<dbReference type="PANTHER" id="PTHR45339:SF1">
    <property type="entry name" value="HYBRID SIGNAL TRANSDUCTION HISTIDINE KINASE J"/>
    <property type="match status" value="1"/>
</dbReference>
<dbReference type="Proteomes" id="UP001336835">
    <property type="component" value="Unassembled WGS sequence"/>
</dbReference>
<evidence type="ECO:0000256" key="1">
    <source>
        <dbReference type="ARBA" id="ARBA00000085"/>
    </source>
</evidence>
<reference evidence="12 13" key="1">
    <citation type="submission" date="2024-01" db="EMBL/GenBank/DDBJ databases">
        <title>Pedobacter sp. nov., isolated from fresh soil.</title>
        <authorList>
            <person name="Le N.T.T."/>
        </authorList>
    </citation>
    <scope>NUCLEOTIDE SEQUENCE [LARGE SCALE GENOMIC DNA]</scope>
    <source>
        <strain evidence="12 13">KR3-3</strain>
    </source>
</reference>
<dbReference type="SMART" id="SM00388">
    <property type="entry name" value="HisKA"/>
    <property type="match status" value="1"/>
</dbReference>
<dbReference type="Gene3D" id="3.40.50.2300">
    <property type="match status" value="3"/>
</dbReference>
<proteinExistence type="predicted"/>
<dbReference type="Gene3D" id="3.30.450.40">
    <property type="match status" value="1"/>
</dbReference>
<dbReference type="SMART" id="SM00387">
    <property type="entry name" value="HATPase_c"/>
    <property type="match status" value="1"/>
</dbReference>
<dbReference type="Pfam" id="PF00072">
    <property type="entry name" value="Response_reg"/>
    <property type="match status" value="3"/>
</dbReference>
<keyword evidence="3 7" id="KW-0597">Phosphoprotein</keyword>
<evidence type="ECO:0000256" key="3">
    <source>
        <dbReference type="ARBA" id="ARBA00022553"/>
    </source>
</evidence>
<dbReference type="Pfam" id="PF05227">
    <property type="entry name" value="CHASE3"/>
    <property type="match status" value="1"/>
</dbReference>
<dbReference type="PROSITE" id="PS50109">
    <property type="entry name" value="HIS_KIN"/>
    <property type="match status" value="1"/>
</dbReference>
<feature type="domain" description="Response regulatory" evidence="11">
    <location>
        <begin position="770"/>
        <end position="884"/>
    </location>
</feature>
<sequence length="1163" mass="130211">MVKLSFKQQVLTGFVVSLLFVFISALTSYFSIKAFSESSQWVSHSHAVISIAEKTEIELLNAETGLRGYLLTEKGTYKNPYNKSINRIIPSIDQLKKLTSDNPQQTKLADSLEFYALQKVEDMKTIVQKVNSQGFAAAQARAIDSIGQVSKENFLRINNAFIKNEQALLDERKSNNESKSRTTIIVVILSSVVIFGLILFLLRYIRRTFDQQKETEKEILETNKELAEISAQNKHNNWLLSGAAEINEAMRGEQEVDDLANNIISTICNYIDARIGALFLVDDKKQWLYLSGTYAYEGRLKKNIRFGEGLVGQAALEKKTKYIKDVPKDYVKISSALGETVPNYLFLVPIVFEDKTIAVAEMGFLIEPQANKLELIANIAENIGIALNSALAHLQLKQLFEQTQQQAEELASQQEELRTTNEELVYKTEALQASEEELRVQQEELQHANAELEEKAQQLEERNASINQAKEAISLKAQELELSSKYKSEFLANMSHELRTPLNSILILARILKENRPNNLQEEQIKYAGVIHNAGSDLLTLINDILDLSKIESGNIDINLQHADLTEVKHNIESLFSEVANNKKIDFDIQLAANLPQEFTTDQGRLEQIIKNLLSNAFKFTPEKGKIKLDIGLAQNAQFGANSKLKNSANVPLYFAVSDTGIGISKDKQRVIFEAFQQEDGSTSRKYGGTGLGLSISRELASLLGGEIQVDSEPGMGSTFTLYLPQDSVATSSKETKSEPIASPASVQPISESLPNLSIATRSPIEGKHSLLIVEDDENFAEILKAYAIEKGFTPMVAHSGDQGLQMATELLPDAIVLDVMLPVMDGWTILKKLKENPATQHIPVHMMSAGDEKVAKAEKEGAIGFLKKPVEKEKLDHAFELLGQQHAYTFNNVLLVEDQVLQSNTLKEQLIQKGVKVSQAYTGKEAIAILEEQTFDCIILDLKLPDISGFDLLDQIKANPAWTHIPVIINTAMELDKEKMAQIMRYTEAMVLKSQKSNDRLLDEVSLFMNRLQKQGKHDQASLTPQVPGKKRATTLEKALKDKTILITDDDMRNIFALSSALQFYEINIVIANTGVEALKRLEEHPQIDLVLMDIMMPEMDGYEAMRRIRQDKQFEKLPIIALTAKAMKNDREKCIEAGANDYISKPVDVDKLLSMMRVWLS</sequence>
<evidence type="ECO:0000256" key="8">
    <source>
        <dbReference type="SAM" id="Coils"/>
    </source>
</evidence>
<gene>
    <name evidence="12" type="ORF">VRU48_11685</name>
</gene>
<protein>
    <recommendedName>
        <fullName evidence="2">histidine kinase</fullName>
        <ecNumber evidence="2">2.7.13.3</ecNumber>
    </recommendedName>
</protein>
<dbReference type="InterPro" id="IPR003594">
    <property type="entry name" value="HATPase_dom"/>
</dbReference>
<evidence type="ECO:0000259" key="11">
    <source>
        <dbReference type="PROSITE" id="PS50110"/>
    </source>
</evidence>
<dbReference type="InterPro" id="IPR001789">
    <property type="entry name" value="Sig_transdc_resp-reg_receiver"/>
</dbReference>
<feature type="domain" description="Histidine kinase" evidence="10">
    <location>
        <begin position="493"/>
        <end position="728"/>
    </location>
</feature>
<dbReference type="SUPFAM" id="SSF52172">
    <property type="entry name" value="CheY-like"/>
    <property type="match status" value="3"/>
</dbReference>
<dbReference type="EMBL" id="JAZDQT010000002">
    <property type="protein sequence ID" value="MEE1945771.1"/>
    <property type="molecule type" value="Genomic_DNA"/>
</dbReference>
<dbReference type="InterPro" id="IPR011006">
    <property type="entry name" value="CheY-like_superfamily"/>
</dbReference>
<dbReference type="Gene3D" id="3.30.565.10">
    <property type="entry name" value="Histidine kinase-like ATPase, C-terminal domain"/>
    <property type="match status" value="1"/>
</dbReference>
<dbReference type="InterPro" id="IPR005467">
    <property type="entry name" value="His_kinase_dom"/>
</dbReference>
<dbReference type="InterPro" id="IPR036097">
    <property type="entry name" value="HisK_dim/P_sf"/>
</dbReference>
<feature type="modified residue" description="4-aspartylphosphate" evidence="7">
    <location>
        <position position="942"/>
    </location>
</feature>
<dbReference type="Gene3D" id="1.10.287.130">
    <property type="match status" value="1"/>
</dbReference>
<keyword evidence="4" id="KW-0808">Transferase</keyword>
<dbReference type="SUPFAM" id="SSF47384">
    <property type="entry name" value="Homodimeric domain of signal transducing histidine kinase"/>
    <property type="match status" value="1"/>
</dbReference>
<evidence type="ECO:0000256" key="7">
    <source>
        <dbReference type="PROSITE-ProRule" id="PRU00169"/>
    </source>
</evidence>
<feature type="transmembrane region" description="Helical" evidence="9">
    <location>
        <begin position="182"/>
        <end position="205"/>
    </location>
</feature>
<keyword evidence="9" id="KW-0812">Transmembrane</keyword>
<feature type="transmembrane region" description="Helical" evidence="9">
    <location>
        <begin position="12"/>
        <end position="32"/>
    </location>
</feature>
<organism evidence="12 13">
    <name type="scientific">Pedobacter albus</name>
    <dbReference type="NCBI Taxonomy" id="3113905"/>
    <lineage>
        <taxon>Bacteria</taxon>
        <taxon>Pseudomonadati</taxon>
        <taxon>Bacteroidota</taxon>
        <taxon>Sphingobacteriia</taxon>
        <taxon>Sphingobacteriales</taxon>
        <taxon>Sphingobacteriaceae</taxon>
        <taxon>Pedobacter</taxon>
    </lineage>
</organism>
<dbReference type="Pfam" id="PF02518">
    <property type="entry name" value="HATPase_c"/>
    <property type="match status" value="1"/>
</dbReference>
<dbReference type="InterPro" id="IPR007891">
    <property type="entry name" value="CHASE3"/>
</dbReference>
<dbReference type="SUPFAM" id="SSF55781">
    <property type="entry name" value="GAF domain-like"/>
    <property type="match status" value="1"/>
</dbReference>
<evidence type="ECO:0000259" key="10">
    <source>
        <dbReference type="PROSITE" id="PS50109"/>
    </source>
</evidence>
<keyword evidence="8" id="KW-0175">Coiled coil</keyword>
<dbReference type="InterPro" id="IPR029016">
    <property type="entry name" value="GAF-like_dom_sf"/>
</dbReference>
<dbReference type="RefSeq" id="WP_330108091.1">
    <property type="nucleotide sequence ID" value="NZ_JAZDQT010000002.1"/>
</dbReference>
<dbReference type="EC" id="2.7.13.3" evidence="2"/>
<name>A0ABU7I8S9_9SPHI</name>
<dbReference type="SMART" id="SM00448">
    <property type="entry name" value="REC"/>
    <property type="match status" value="3"/>
</dbReference>
<dbReference type="SMART" id="SM00065">
    <property type="entry name" value="GAF"/>
    <property type="match status" value="1"/>
</dbReference>
<dbReference type="CDD" id="cd16922">
    <property type="entry name" value="HATPase_EvgS-ArcB-TorS-like"/>
    <property type="match status" value="1"/>
</dbReference>
<dbReference type="Pfam" id="PF00512">
    <property type="entry name" value="HisKA"/>
    <property type="match status" value="1"/>
</dbReference>
<evidence type="ECO:0000256" key="2">
    <source>
        <dbReference type="ARBA" id="ARBA00012438"/>
    </source>
</evidence>
<evidence type="ECO:0000313" key="12">
    <source>
        <dbReference type="EMBL" id="MEE1945771.1"/>
    </source>
</evidence>
<feature type="domain" description="Response regulatory" evidence="11">
    <location>
        <begin position="893"/>
        <end position="1009"/>
    </location>
</feature>
<dbReference type="Pfam" id="PF13185">
    <property type="entry name" value="GAF_2"/>
    <property type="match status" value="1"/>
</dbReference>
<evidence type="ECO:0000256" key="6">
    <source>
        <dbReference type="ARBA" id="ARBA00023012"/>
    </source>
</evidence>
<dbReference type="CDD" id="cd19410">
    <property type="entry name" value="HK9-like_sensor"/>
    <property type="match status" value="1"/>
</dbReference>
<feature type="modified residue" description="4-aspartylphosphate" evidence="7">
    <location>
        <position position="1095"/>
    </location>
</feature>
<dbReference type="PANTHER" id="PTHR45339">
    <property type="entry name" value="HYBRID SIGNAL TRANSDUCTION HISTIDINE KINASE J"/>
    <property type="match status" value="1"/>
</dbReference>
<dbReference type="InterPro" id="IPR003018">
    <property type="entry name" value="GAF"/>
</dbReference>
<evidence type="ECO:0000256" key="9">
    <source>
        <dbReference type="SAM" id="Phobius"/>
    </source>
</evidence>